<name>A0A7U8C5T7_NEPCE</name>
<evidence type="ECO:0000256" key="4">
    <source>
        <dbReference type="ARBA" id="ARBA00022475"/>
    </source>
</evidence>
<comment type="caution">
    <text evidence="9">The sequence shown here is derived from an EMBL/GenBank/DDBJ whole genome shotgun (WGS) entry which is preliminary data.</text>
</comment>
<feature type="transmembrane region" description="Helical" evidence="8">
    <location>
        <begin position="12"/>
        <end position="34"/>
    </location>
</feature>
<evidence type="ECO:0000256" key="6">
    <source>
        <dbReference type="ARBA" id="ARBA00022989"/>
    </source>
</evidence>
<keyword evidence="3" id="KW-0813">Transport</keyword>
<keyword evidence="10" id="KW-1185">Reference proteome</keyword>
<dbReference type="PANTHER" id="PTHR34979:SF1">
    <property type="entry name" value="INNER MEMBRANE PROTEIN YGAZ"/>
    <property type="match status" value="1"/>
</dbReference>
<dbReference type="AlphaFoldDB" id="A0A7U8C5T7"/>
<evidence type="ECO:0000256" key="5">
    <source>
        <dbReference type="ARBA" id="ARBA00022692"/>
    </source>
</evidence>
<feature type="transmembrane region" description="Helical" evidence="8">
    <location>
        <begin position="137"/>
        <end position="154"/>
    </location>
</feature>
<dbReference type="PANTHER" id="PTHR34979">
    <property type="entry name" value="INNER MEMBRANE PROTEIN YGAZ"/>
    <property type="match status" value="1"/>
</dbReference>
<comment type="subcellular location">
    <subcellularLocation>
        <location evidence="1">Cell membrane</location>
        <topology evidence="1">Multi-pass membrane protein</topology>
    </subcellularLocation>
</comment>
<reference evidence="9 10" key="1">
    <citation type="submission" date="2006-02" db="EMBL/GenBank/DDBJ databases">
        <authorList>
            <person name="Pinhassi J."/>
            <person name="Pedros-Alio C."/>
            <person name="Ferriera S."/>
            <person name="Johnson J."/>
            <person name="Kravitz S."/>
            <person name="Halpern A."/>
            <person name="Remington K."/>
            <person name="Beeson K."/>
            <person name="Tran B."/>
            <person name="Rogers Y.-H."/>
            <person name="Friedman R."/>
            <person name="Venter J.C."/>
        </authorList>
    </citation>
    <scope>NUCLEOTIDE SEQUENCE [LARGE SCALE GENOMIC DNA]</scope>
    <source>
        <strain evidence="9 10">MED92</strain>
    </source>
</reference>
<dbReference type="RefSeq" id="WP_007019574.1">
    <property type="nucleotide sequence ID" value="NZ_CH724125.1"/>
</dbReference>
<proteinExistence type="inferred from homology"/>
<feature type="transmembrane region" description="Helical" evidence="8">
    <location>
        <begin position="54"/>
        <end position="79"/>
    </location>
</feature>
<evidence type="ECO:0000256" key="2">
    <source>
        <dbReference type="ARBA" id="ARBA00010735"/>
    </source>
</evidence>
<evidence type="ECO:0000256" key="7">
    <source>
        <dbReference type="ARBA" id="ARBA00023136"/>
    </source>
</evidence>
<feature type="transmembrane region" description="Helical" evidence="8">
    <location>
        <begin position="202"/>
        <end position="221"/>
    </location>
</feature>
<comment type="similarity">
    <text evidence="2">Belongs to the AzlC family.</text>
</comment>
<accession>A0A7U8C5T7</accession>
<keyword evidence="7 8" id="KW-0472">Membrane</keyword>
<dbReference type="EMBL" id="AAOW01000015">
    <property type="protein sequence ID" value="EAR60635.1"/>
    <property type="molecule type" value="Genomic_DNA"/>
</dbReference>
<keyword evidence="5 8" id="KW-0812">Transmembrane</keyword>
<dbReference type="InterPro" id="IPR011606">
    <property type="entry name" value="Brnchd-chn_aa_trnsp_permease"/>
</dbReference>
<dbReference type="Pfam" id="PF03591">
    <property type="entry name" value="AzlC"/>
    <property type="match status" value="1"/>
</dbReference>
<evidence type="ECO:0000256" key="8">
    <source>
        <dbReference type="SAM" id="Phobius"/>
    </source>
</evidence>
<evidence type="ECO:0000313" key="9">
    <source>
        <dbReference type="EMBL" id="EAR60635.1"/>
    </source>
</evidence>
<gene>
    <name evidence="9" type="ORF">MED92_09531</name>
</gene>
<feature type="transmembrane region" description="Helical" evidence="8">
    <location>
        <begin position="166"/>
        <end position="196"/>
    </location>
</feature>
<keyword evidence="4" id="KW-1003">Cell membrane</keyword>
<evidence type="ECO:0000313" key="10">
    <source>
        <dbReference type="Proteomes" id="UP000002171"/>
    </source>
</evidence>
<dbReference type="GO" id="GO:1903785">
    <property type="term" value="P:L-valine transmembrane transport"/>
    <property type="evidence" value="ECO:0007669"/>
    <property type="project" value="TreeGrafter"/>
</dbReference>
<protein>
    <submittedName>
        <fullName evidence="9">AzlC family protein</fullName>
    </submittedName>
</protein>
<dbReference type="Proteomes" id="UP000002171">
    <property type="component" value="Unassembled WGS sequence"/>
</dbReference>
<keyword evidence="6 8" id="KW-1133">Transmembrane helix</keyword>
<organism evidence="9 10">
    <name type="scientific">Neptuniibacter caesariensis</name>
    <dbReference type="NCBI Taxonomy" id="207954"/>
    <lineage>
        <taxon>Bacteria</taxon>
        <taxon>Pseudomonadati</taxon>
        <taxon>Pseudomonadota</taxon>
        <taxon>Gammaproteobacteria</taxon>
        <taxon>Oceanospirillales</taxon>
        <taxon>Oceanospirillaceae</taxon>
        <taxon>Neptuniibacter</taxon>
    </lineage>
</organism>
<sequence>MITPRTEIIRGTVDMIPLIVAVIPWGILVGAYGIESGLTGIETQALSLTVFAGTSQLVAIGMLESGAGFASILITTLLITSRHLLYSMAMRNDIKDLPFRWRSSLGFLLTDELFVNAQREDLSFNRWYALGGGFSFYLAWNLATLCGIVAGAFIPDLSQMGLDFAVVATFIAIVVPMVKSSSVLACVLVSTVVSIYCTVQGYQMGLLISIAAGMTTGYYTYQLRRRK</sequence>
<evidence type="ECO:0000256" key="1">
    <source>
        <dbReference type="ARBA" id="ARBA00004651"/>
    </source>
</evidence>
<dbReference type="GO" id="GO:0005886">
    <property type="term" value="C:plasma membrane"/>
    <property type="evidence" value="ECO:0007669"/>
    <property type="project" value="UniProtKB-SubCell"/>
</dbReference>
<evidence type="ECO:0000256" key="3">
    <source>
        <dbReference type="ARBA" id="ARBA00022448"/>
    </source>
</evidence>